<organism evidence="2 3">
    <name type="scientific">Candidatus Roizmanbacteria bacterium RIFCSPLOWO2_01_FULL_35_13</name>
    <dbReference type="NCBI Taxonomy" id="1802055"/>
    <lineage>
        <taxon>Bacteria</taxon>
        <taxon>Candidatus Roizmaniibacteriota</taxon>
    </lineage>
</organism>
<comment type="caution">
    <text evidence="2">The sequence shown here is derived from an EMBL/GenBank/DDBJ whole genome shotgun (WGS) entry which is preliminary data.</text>
</comment>
<sequence length="122" mass="14063">MEGQQLYEFLSSYGGAHLLGFATWWAMYFQKHIFRFMLKEEYPFLYGGRGQTIQETQSNPDSCCMDGPVRIGMLALGFIASVKSLETGNFWWTQFLFLPNLMNILEVSIGWANSKKVDKNKN</sequence>
<dbReference type="Proteomes" id="UP000179270">
    <property type="component" value="Unassembled WGS sequence"/>
</dbReference>
<accession>A0A1F7I907</accession>
<dbReference type="EMBL" id="MGAF01000043">
    <property type="protein sequence ID" value="OGK39851.1"/>
    <property type="molecule type" value="Genomic_DNA"/>
</dbReference>
<reference evidence="2 3" key="1">
    <citation type="journal article" date="2016" name="Nat. Commun.">
        <title>Thousands of microbial genomes shed light on interconnected biogeochemical processes in an aquifer system.</title>
        <authorList>
            <person name="Anantharaman K."/>
            <person name="Brown C.T."/>
            <person name="Hug L.A."/>
            <person name="Sharon I."/>
            <person name="Castelle C.J."/>
            <person name="Probst A.J."/>
            <person name="Thomas B.C."/>
            <person name="Singh A."/>
            <person name="Wilkins M.J."/>
            <person name="Karaoz U."/>
            <person name="Brodie E.L."/>
            <person name="Williams K.H."/>
            <person name="Hubbard S.S."/>
            <person name="Banfield J.F."/>
        </authorList>
    </citation>
    <scope>NUCLEOTIDE SEQUENCE [LARGE SCALE GENOMIC DNA]</scope>
</reference>
<dbReference type="STRING" id="1802055.A3A74_03090"/>
<proteinExistence type="predicted"/>
<evidence type="ECO:0000256" key="1">
    <source>
        <dbReference type="SAM" id="Phobius"/>
    </source>
</evidence>
<feature type="transmembrane region" description="Helical" evidence="1">
    <location>
        <begin position="12"/>
        <end position="29"/>
    </location>
</feature>
<evidence type="ECO:0000313" key="3">
    <source>
        <dbReference type="Proteomes" id="UP000179270"/>
    </source>
</evidence>
<keyword evidence="1" id="KW-0472">Membrane</keyword>
<gene>
    <name evidence="2" type="ORF">A3A74_03090</name>
</gene>
<name>A0A1F7I907_9BACT</name>
<dbReference type="AlphaFoldDB" id="A0A1F7I907"/>
<evidence type="ECO:0000313" key="2">
    <source>
        <dbReference type="EMBL" id="OGK39851.1"/>
    </source>
</evidence>
<protein>
    <submittedName>
        <fullName evidence="2">Uncharacterized protein</fullName>
    </submittedName>
</protein>
<keyword evidence="1" id="KW-1133">Transmembrane helix</keyword>
<keyword evidence="1" id="KW-0812">Transmembrane</keyword>